<dbReference type="AlphaFoldDB" id="A0A6L6PTC9"/>
<name>A0A6L6PTC9_9BURK</name>
<organism evidence="1 2">
    <name type="scientific">Duganella radicis</name>
    <dbReference type="NCBI Taxonomy" id="551988"/>
    <lineage>
        <taxon>Bacteria</taxon>
        <taxon>Pseudomonadati</taxon>
        <taxon>Pseudomonadota</taxon>
        <taxon>Betaproteobacteria</taxon>
        <taxon>Burkholderiales</taxon>
        <taxon>Oxalobacteraceae</taxon>
        <taxon>Telluria group</taxon>
        <taxon>Duganella</taxon>
    </lineage>
</organism>
<gene>
    <name evidence="1" type="ORF">GM676_30825</name>
</gene>
<comment type="caution">
    <text evidence="1">The sequence shown here is derived from an EMBL/GenBank/DDBJ whole genome shotgun (WGS) entry which is preliminary data.</text>
</comment>
<evidence type="ECO:0000313" key="2">
    <source>
        <dbReference type="Proteomes" id="UP000475582"/>
    </source>
</evidence>
<dbReference type="Proteomes" id="UP000475582">
    <property type="component" value="Unassembled WGS sequence"/>
</dbReference>
<proteinExistence type="predicted"/>
<keyword evidence="2" id="KW-1185">Reference proteome</keyword>
<dbReference type="RefSeq" id="WP_155468383.1">
    <property type="nucleotide sequence ID" value="NZ_WNKY01000085.1"/>
</dbReference>
<sequence length="73" mass="7820">MAALTLPAPLLMRLTVLRDQRPAMFQHALRTAMIAGTLAQRLKLPPAERPALPLGHACINTVSTAPPPVRCAT</sequence>
<protein>
    <submittedName>
        <fullName evidence="1">Uncharacterized protein</fullName>
    </submittedName>
</protein>
<reference evidence="1 2" key="1">
    <citation type="submission" date="2019-11" db="EMBL/GenBank/DDBJ databases">
        <title>Type strains purchased from KCTC, JCM and DSMZ.</title>
        <authorList>
            <person name="Lu H."/>
        </authorList>
    </citation>
    <scope>NUCLEOTIDE SEQUENCE [LARGE SCALE GENOMIC DNA]</scope>
    <source>
        <strain evidence="1 2">KCTC 22382</strain>
    </source>
</reference>
<evidence type="ECO:0000313" key="1">
    <source>
        <dbReference type="EMBL" id="MTV41947.1"/>
    </source>
</evidence>
<accession>A0A6L6PTC9</accession>
<dbReference type="EMBL" id="WNKY01000085">
    <property type="protein sequence ID" value="MTV41947.1"/>
    <property type="molecule type" value="Genomic_DNA"/>
</dbReference>